<dbReference type="Proteomes" id="UP000286288">
    <property type="component" value="Unassembled WGS sequence"/>
</dbReference>
<evidence type="ECO:0000313" key="3">
    <source>
        <dbReference type="Proteomes" id="UP000286288"/>
    </source>
</evidence>
<reference evidence="2 3" key="1">
    <citation type="submission" date="2018-08" db="EMBL/GenBank/DDBJ databases">
        <title>A genome reference for cultivated species of the human gut microbiota.</title>
        <authorList>
            <person name="Zou Y."/>
            <person name="Xue W."/>
            <person name="Luo G."/>
        </authorList>
    </citation>
    <scope>NUCLEOTIDE SEQUENCE [LARGE SCALE GENOMIC DNA]</scope>
    <source>
        <strain evidence="2 3">AF48-16</strain>
    </source>
</reference>
<proteinExistence type="predicted"/>
<comment type="caution">
    <text evidence="2">The sequence shown here is derived from an EMBL/GenBank/DDBJ whole genome shotgun (WGS) entry which is preliminary data.</text>
</comment>
<gene>
    <name evidence="2" type="ORF">DW084_11085</name>
</gene>
<sequence>MGETTDVLSSSLFLLIFFIIAQISIVGYFSYRIFLNYGKLLLREPVLSPRSKHSGKLTLGGTLDGE</sequence>
<keyword evidence="1" id="KW-0472">Membrane</keyword>
<keyword evidence="1" id="KW-0812">Transmembrane</keyword>
<feature type="transmembrane region" description="Helical" evidence="1">
    <location>
        <begin position="12"/>
        <end position="34"/>
    </location>
</feature>
<dbReference type="EMBL" id="QRMZ01000014">
    <property type="protein sequence ID" value="RHK05871.1"/>
    <property type="molecule type" value="Genomic_DNA"/>
</dbReference>
<accession>A0A415ERA3</accession>
<evidence type="ECO:0000256" key="1">
    <source>
        <dbReference type="SAM" id="Phobius"/>
    </source>
</evidence>
<keyword evidence="1" id="KW-1133">Transmembrane helix</keyword>
<organism evidence="2 3">
    <name type="scientific">Enterococcus casseliflavus</name>
    <name type="common">Enterococcus flavescens</name>
    <dbReference type="NCBI Taxonomy" id="37734"/>
    <lineage>
        <taxon>Bacteria</taxon>
        <taxon>Bacillati</taxon>
        <taxon>Bacillota</taxon>
        <taxon>Bacilli</taxon>
        <taxon>Lactobacillales</taxon>
        <taxon>Enterococcaceae</taxon>
        <taxon>Enterococcus</taxon>
    </lineage>
</organism>
<evidence type="ECO:0000313" key="2">
    <source>
        <dbReference type="EMBL" id="RHK05871.1"/>
    </source>
</evidence>
<name>A0A415ERA3_ENTCA</name>
<dbReference type="AlphaFoldDB" id="A0A415ERA3"/>
<protein>
    <submittedName>
        <fullName evidence="2">Uncharacterized protein</fullName>
    </submittedName>
</protein>